<evidence type="ECO:0000259" key="15">
    <source>
        <dbReference type="PROSITE" id="PS50261"/>
    </source>
</evidence>
<dbReference type="GO" id="GO:0005886">
    <property type="term" value="C:plasma membrane"/>
    <property type="evidence" value="ECO:0007669"/>
    <property type="project" value="UniProtKB-SubCell"/>
</dbReference>
<dbReference type="InterPro" id="IPR017981">
    <property type="entry name" value="GPCR_2-like_7TM"/>
</dbReference>
<keyword evidence="5 14" id="KW-0812">Transmembrane</keyword>
<feature type="region of interest" description="Disordered" evidence="13">
    <location>
        <begin position="301"/>
        <end position="348"/>
    </location>
</feature>
<evidence type="ECO:0000313" key="16">
    <source>
        <dbReference type="EnsemblMetazoa" id="XP_028512911.1"/>
    </source>
</evidence>
<dbReference type="SUPFAM" id="SSF81321">
    <property type="entry name" value="Family A G protein-coupled receptor-like"/>
    <property type="match status" value="1"/>
</dbReference>
<keyword evidence="3" id="KW-1003">Cell membrane</keyword>
<dbReference type="PRINTS" id="PR00249">
    <property type="entry name" value="GPCRSECRETIN"/>
</dbReference>
<evidence type="ECO:0000256" key="8">
    <source>
        <dbReference type="ARBA" id="ARBA00022837"/>
    </source>
</evidence>
<evidence type="ECO:0000256" key="9">
    <source>
        <dbReference type="ARBA" id="ARBA00022989"/>
    </source>
</evidence>
<protein>
    <recommendedName>
        <fullName evidence="15">G-protein coupled receptors family 2 profile 2 domain-containing protein</fullName>
    </recommendedName>
</protein>
<name>A0A913YEL9_EXADI</name>
<dbReference type="Proteomes" id="UP000887567">
    <property type="component" value="Unplaced"/>
</dbReference>
<keyword evidence="7" id="KW-0677">Repeat</keyword>
<feature type="transmembrane region" description="Helical" evidence="14">
    <location>
        <begin position="50"/>
        <end position="71"/>
    </location>
</feature>
<keyword evidence="12" id="KW-0325">Glycoprotein</keyword>
<evidence type="ECO:0000313" key="17">
    <source>
        <dbReference type="Proteomes" id="UP000887567"/>
    </source>
</evidence>
<keyword evidence="6" id="KW-0732">Signal</keyword>
<dbReference type="FunFam" id="1.20.1070.10:FF:000054">
    <property type="entry name" value="Adhesion G protein-coupled receptor E3"/>
    <property type="match status" value="1"/>
</dbReference>
<dbReference type="RefSeq" id="XP_028512911.1">
    <property type="nucleotide sequence ID" value="XM_028657110.1"/>
</dbReference>
<evidence type="ECO:0000256" key="6">
    <source>
        <dbReference type="ARBA" id="ARBA00022729"/>
    </source>
</evidence>
<feature type="transmembrane region" description="Helical" evidence="14">
    <location>
        <begin position="122"/>
        <end position="148"/>
    </location>
</feature>
<dbReference type="Gene3D" id="1.20.1070.10">
    <property type="entry name" value="Rhodopsin 7-helix transmembrane proteins"/>
    <property type="match status" value="1"/>
</dbReference>
<dbReference type="KEGG" id="epa:110232440"/>
<dbReference type="GO" id="GO:0004930">
    <property type="term" value="F:G protein-coupled receptor activity"/>
    <property type="evidence" value="ECO:0007669"/>
    <property type="project" value="InterPro"/>
</dbReference>
<dbReference type="OMA" id="RHTSHVV"/>
<feature type="region of interest" description="Disordered" evidence="13">
    <location>
        <begin position="235"/>
        <end position="266"/>
    </location>
</feature>
<feature type="transmembrane region" description="Helical" evidence="14">
    <location>
        <begin position="169"/>
        <end position="187"/>
    </location>
</feature>
<evidence type="ECO:0000256" key="12">
    <source>
        <dbReference type="ARBA" id="ARBA00023180"/>
    </source>
</evidence>
<evidence type="ECO:0000256" key="7">
    <source>
        <dbReference type="ARBA" id="ARBA00022737"/>
    </source>
</evidence>
<feature type="domain" description="G-protein coupled receptors family 2 profile 2" evidence="15">
    <location>
        <begin position="1"/>
        <end position="217"/>
    </location>
</feature>
<evidence type="ECO:0000256" key="3">
    <source>
        <dbReference type="ARBA" id="ARBA00022475"/>
    </source>
</evidence>
<feature type="transmembrane region" description="Helical" evidence="14">
    <location>
        <begin position="83"/>
        <end position="102"/>
    </location>
</feature>
<reference evidence="16" key="1">
    <citation type="submission" date="2022-11" db="UniProtKB">
        <authorList>
            <consortium name="EnsemblMetazoa"/>
        </authorList>
    </citation>
    <scope>IDENTIFICATION</scope>
</reference>
<dbReference type="InterPro" id="IPR000832">
    <property type="entry name" value="GPCR_2_secretin-like"/>
</dbReference>
<dbReference type="PANTHER" id="PTHR12011:SF347">
    <property type="entry name" value="FI21270P1-RELATED"/>
    <property type="match status" value="1"/>
</dbReference>
<dbReference type="Pfam" id="PF00002">
    <property type="entry name" value="7tm_2"/>
    <property type="match status" value="1"/>
</dbReference>
<keyword evidence="11" id="KW-1015">Disulfide bond</keyword>
<dbReference type="GO" id="GO:0007166">
    <property type="term" value="P:cell surface receptor signaling pathway"/>
    <property type="evidence" value="ECO:0007669"/>
    <property type="project" value="InterPro"/>
</dbReference>
<evidence type="ECO:0000256" key="2">
    <source>
        <dbReference type="ARBA" id="ARBA00007343"/>
    </source>
</evidence>
<comment type="subcellular location">
    <subcellularLocation>
        <location evidence="1">Cell membrane</location>
        <topology evidence="1">Multi-pass membrane protein</topology>
    </subcellularLocation>
</comment>
<dbReference type="EnsemblMetazoa" id="XM_028657110.1">
    <property type="protein sequence ID" value="XP_028512911.1"/>
    <property type="gene ID" value="LOC110232440"/>
</dbReference>
<proteinExistence type="inferred from homology"/>
<dbReference type="GeneID" id="110232440"/>
<organism evidence="16 17">
    <name type="scientific">Exaiptasia diaphana</name>
    <name type="common">Tropical sea anemone</name>
    <name type="synonym">Aiptasia pulchella</name>
    <dbReference type="NCBI Taxonomy" id="2652724"/>
    <lineage>
        <taxon>Eukaryota</taxon>
        <taxon>Metazoa</taxon>
        <taxon>Cnidaria</taxon>
        <taxon>Anthozoa</taxon>
        <taxon>Hexacorallia</taxon>
        <taxon>Actiniaria</taxon>
        <taxon>Aiptasiidae</taxon>
        <taxon>Exaiptasia</taxon>
    </lineage>
</organism>
<evidence type="ECO:0000256" key="13">
    <source>
        <dbReference type="SAM" id="MobiDB-lite"/>
    </source>
</evidence>
<evidence type="ECO:0000256" key="10">
    <source>
        <dbReference type="ARBA" id="ARBA00023136"/>
    </source>
</evidence>
<feature type="compositionally biased region" description="Polar residues" evidence="13">
    <location>
        <begin position="311"/>
        <end position="327"/>
    </location>
</feature>
<comment type="similarity">
    <text evidence="2">Belongs to the G-protein coupled receptor 2 family. Adhesion G-protein coupled receptor (ADGR) subfamily.</text>
</comment>
<evidence type="ECO:0000256" key="4">
    <source>
        <dbReference type="ARBA" id="ARBA00022536"/>
    </source>
</evidence>
<dbReference type="PANTHER" id="PTHR12011">
    <property type="entry name" value="ADHESION G-PROTEIN COUPLED RECEPTOR"/>
    <property type="match status" value="1"/>
</dbReference>
<keyword evidence="17" id="KW-1185">Reference proteome</keyword>
<dbReference type="PROSITE" id="PS50261">
    <property type="entry name" value="G_PROTEIN_RECEP_F2_4"/>
    <property type="match status" value="1"/>
</dbReference>
<feature type="transmembrane region" description="Helical" evidence="14">
    <location>
        <begin position="193"/>
        <end position="216"/>
    </location>
</feature>
<keyword evidence="8" id="KW-0106">Calcium</keyword>
<accession>A0A913YEL9</accession>
<evidence type="ECO:0000256" key="5">
    <source>
        <dbReference type="ARBA" id="ARBA00022692"/>
    </source>
</evidence>
<evidence type="ECO:0000256" key="14">
    <source>
        <dbReference type="SAM" id="Phobius"/>
    </source>
</evidence>
<keyword evidence="4" id="KW-0245">EGF-like domain</keyword>
<keyword evidence="9 14" id="KW-1133">Transmembrane helix</keyword>
<keyword evidence="10 14" id="KW-0472">Membrane</keyword>
<dbReference type="AlphaFoldDB" id="A0A913YEL9"/>
<evidence type="ECO:0000256" key="11">
    <source>
        <dbReference type="ARBA" id="ARBA00023157"/>
    </source>
</evidence>
<evidence type="ECO:0000256" key="1">
    <source>
        <dbReference type="ARBA" id="ARBA00004651"/>
    </source>
</evidence>
<dbReference type="OrthoDB" id="347083at2759"/>
<sequence>RSYRALSSDRHRIHLNLVIALLLAQILFLTGIKATEHETLCKVIAGVLHYLYMVSFTWMLIEGVHLYLKVVKVFGIENIKIRQYYIIGWGLPALIVGVAAIIKPYGYGTNHVCWLSLDDGFVWAFLGPVIAIIAINIFILAAVIKTVVASASTMKSSDHSHIIAGIKGALVLMPLMGTTWVFGLLAVNRDTLIFQYIFSIANSLQGLLIFLLHVVFNNEVRLAFRRHYEKKQLSKESGDYNNSMSHSNESDNKLKTLGKSSSNSSMSGLVRLKARLSMSLMPRTSRVVTVQPINSIDKDDGLQVNRKFHQKSPSSEVSGLNSPSELDSYSKPPLHNPLRKGKNAGSRL</sequence>